<dbReference type="RefSeq" id="WP_200981463.1">
    <property type="nucleotide sequence ID" value="NZ_CP064654.1"/>
</dbReference>
<protein>
    <submittedName>
        <fullName evidence="2">Uncharacterized protein</fullName>
    </submittedName>
</protein>
<sequence length="255" mass="28289">MIWLKRFASDFVGTLADSVRAFRTLPWLMAGIVLWEFAQHVVEVRIGMFESKEAARAVGEDGTRMIFGWIKMALVYVGGFFVIRHFAGKRDGTRIDPLTDAVPRYLPYMVYSLSIFAAIFYTRSYAQEDHVDTIRMVVGLSQLLLEPLLMAWVASAATDGDVNNALSSAKRTGLLYFYALPLYFTTRVPPSLAHNQLHEIAYGQDQALVFALMAVDSLVVGLIVAIPAAAAVRVARLVRNRLDGQISPDESPITA</sequence>
<dbReference type="EMBL" id="CP064654">
    <property type="protein sequence ID" value="QPC98455.1"/>
    <property type="molecule type" value="Genomic_DNA"/>
</dbReference>
<dbReference type="KEGG" id="qso:IRL76_11460"/>
<feature type="transmembrane region" description="Helical" evidence="1">
    <location>
        <begin position="66"/>
        <end position="85"/>
    </location>
</feature>
<proteinExistence type="predicted"/>
<evidence type="ECO:0000313" key="3">
    <source>
        <dbReference type="Proteomes" id="UP000594459"/>
    </source>
</evidence>
<feature type="transmembrane region" description="Helical" evidence="1">
    <location>
        <begin position="105"/>
        <end position="122"/>
    </location>
</feature>
<organism evidence="2 3">
    <name type="scientific">Qipengyuania soli</name>
    <dbReference type="NCBI Taxonomy" id="2782568"/>
    <lineage>
        <taxon>Bacteria</taxon>
        <taxon>Pseudomonadati</taxon>
        <taxon>Pseudomonadota</taxon>
        <taxon>Alphaproteobacteria</taxon>
        <taxon>Sphingomonadales</taxon>
        <taxon>Erythrobacteraceae</taxon>
        <taxon>Qipengyuania</taxon>
    </lineage>
</organism>
<keyword evidence="1" id="KW-1133">Transmembrane helix</keyword>
<name>A0A7S8F3L2_9SPHN</name>
<reference evidence="2 3" key="1">
    <citation type="submission" date="2020-11" db="EMBL/GenBank/DDBJ databases">
        <title>The genome sequence of Erythrobacter sp. 6D36.</title>
        <authorList>
            <person name="Liu Y."/>
        </authorList>
    </citation>
    <scope>NUCLEOTIDE SEQUENCE [LARGE SCALE GENOMIC DNA]</scope>
    <source>
        <strain evidence="2 3">6D36</strain>
    </source>
</reference>
<dbReference type="AlphaFoldDB" id="A0A7S8F3L2"/>
<keyword evidence="1" id="KW-0472">Membrane</keyword>
<keyword evidence="3" id="KW-1185">Reference proteome</keyword>
<evidence type="ECO:0000313" key="2">
    <source>
        <dbReference type="EMBL" id="QPC98455.1"/>
    </source>
</evidence>
<evidence type="ECO:0000256" key="1">
    <source>
        <dbReference type="SAM" id="Phobius"/>
    </source>
</evidence>
<dbReference type="Proteomes" id="UP000594459">
    <property type="component" value="Chromosome"/>
</dbReference>
<feature type="transmembrane region" description="Helical" evidence="1">
    <location>
        <begin position="207"/>
        <end position="232"/>
    </location>
</feature>
<feature type="transmembrane region" description="Helical" evidence="1">
    <location>
        <begin position="134"/>
        <end position="154"/>
    </location>
</feature>
<gene>
    <name evidence="2" type="ORF">IRL76_11460</name>
</gene>
<keyword evidence="1" id="KW-0812">Transmembrane</keyword>
<accession>A0A7S8F3L2</accession>